<feature type="transmembrane region" description="Helical" evidence="1">
    <location>
        <begin position="162"/>
        <end position="180"/>
    </location>
</feature>
<feature type="transmembrane region" description="Helical" evidence="1">
    <location>
        <begin position="84"/>
        <end position="103"/>
    </location>
</feature>
<name>A0AAQ3M3G9_9PEZI</name>
<evidence type="ECO:0000256" key="2">
    <source>
        <dbReference type="SAM" id="SignalP"/>
    </source>
</evidence>
<feature type="transmembrane region" description="Helical" evidence="1">
    <location>
        <begin position="285"/>
        <end position="305"/>
    </location>
</feature>
<evidence type="ECO:0000313" key="3">
    <source>
        <dbReference type="EMBL" id="WPH00655.1"/>
    </source>
</evidence>
<gene>
    <name evidence="3" type="ORF">R9X50_00348500</name>
</gene>
<sequence>MVWLAVAALLTLSLLGVKTLYLFSANNGLFGHFEKCIGGWLTPSGKKLAPLTTNGRLGAVDWQIKAPAIFHLIFCEDYSHADTTLAGLSFLGAWGPSWVVIVLESLRLYSQQRFLSYITIPGILIFNHSHAVMTPLYLALRLAISPSVTPTGLAVHATHLKAIPWSFALGYILPIILMALPSPQIVSPTFKHTAAGWYQQWNVYIALIHWSLVFFWREDNRDLSSTETLELTRNVYLFAILCAGVAWWSAMWIALKKGGIPLALKAFVPASPWSRKKAASIYEGAKWLIQWDGIIGTAAMTVWAISLLLDANQSAPLPENMWKKMLAYFISGGPMAIPIGLLFERDKILLDYVNL</sequence>
<feature type="transmembrane region" description="Helical" evidence="1">
    <location>
        <begin position="236"/>
        <end position="255"/>
    </location>
</feature>
<evidence type="ECO:0000313" key="4">
    <source>
        <dbReference type="Proteomes" id="UP001303373"/>
    </source>
</evidence>
<feature type="chain" id="PRO_5042877983" evidence="2">
    <location>
        <begin position="20"/>
        <end position="355"/>
    </location>
</feature>
<feature type="signal peptide" evidence="2">
    <location>
        <begin position="1"/>
        <end position="19"/>
    </location>
</feature>
<keyword evidence="2" id="KW-0732">Signal</keyword>
<proteinExistence type="predicted"/>
<keyword evidence="4" id="KW-1185">Reference proteome</keyword>
<feature type="transmembrane region" description="Helical" evidence="1">
    <location>
        <begin position="201"/>
        <end position="216"/>
    </location>
</feature>
<dbReference type="Proteomes" id="UP001303373">
    <property type="component" value="Chromosome 4"/>
</dbReference>
<keyword evidence="1" id="KW-1133">Transmembrane helix</keyword>
<dbReference type="AlphaFoldDB" id="A0AAQ3M3G9"/>
<keyword evidence="1" id="KW-0812">Transmembrane</keyword>
<feature type="transmembrane region" description="Helical" evidence="1">
    <location>
        <begin position="325"/>
        <end position="343"/>
    </location>
</feature>
<reference evidence="3 4" key="1">
    <citation type="submission" date="2023-11" db="EMBL/GenBank/DDBJ databases">
        <title>An acidophilic fungus is an integral part of prey digestion in a carnivorous sundew plant.</title>
        <authorList>
            <person name="Tsai I.J."/>
        </authorList>
    </citation>
    <scope>NUCLEOTIDE SEQUENCE [LARGE SCALE GENOMIC DNA]</scope>
    <source>
        <strain evidence="3">169a</strain>
    </source>
</reference>
<evidence type="ECO:0000256" key="1">
    <source>
        <dbReference type="SAM" id="Phobius"/>
    </source>
</evidence>
<dbReference type="EMBL" id="CP138583">
    <property type="protein sequence ID" value="WPH00655.1"/>
    <property type="molecule type" value="Genomic_DNA"/>
</dbReference>
<organism evidence="3 4">
    <name type="scientific">Acrodontium crateriforme</name>
    <dbReference type="NCBI Taxonomy" id="150365"/>
    <lineage>
        <taxon>Eukaryota</taxon>
        <taxon>Fungi</taxon>
        <taxon>Dikarya</taxon>
        <taxon>Ascomycota</taxon>
        <taxon>Pezizomycotina</taxon>
        <taxon>Dothideomycetes</taxon>
        <taxon>Dothideomycetidae</taxon>
        <taxon>Mycosphaerellales</taxon>
        <taxon>Teratosphaeriaceae</taxon>
        <taxon>Acrodontium</taxon>
    </lineage>
</organism>
<protein>
    <submittedName>
        <fullName evidence="3">Uncharacterized protein</fullName>
    </submittedName>
</protein>
<accession>A0AAQ3M3G9</accession>
<keyword evidence="1" id="KW-0472">Membrane</keyword>